<evidence type="ECO:0000313" key="1">
    <source>
        <dbReference type="EMBL" id="KOF65996.1"/>
    </source>
</evidence>
<sequence length="274" mass="31072">MIAGIPKRDTQCDISALATVSAVVSERRKASGHREKRSIQSRMSLLMFVHTKRVAIILCVGRTPGCDKPYMNAKVGSDNSGRERERVMGRNGIGVMDENGELLTDFCAVNKLTIGDTFFPHRRCHKATWVSADGKPDRPYRSPATLEEFTSICESQARSRYWIGPPLGDSKTQEKQVAITIEGIEVKSASLRSEELSHRRRRQANPRVKFDVQKLKKEESKQAFQLALLNRFEALQTEKAEATVEQSWTNLKEATVGMCKEVLRRRLVKRKPWI</sequence>
<protein>
    <submittedName>
        <fullName evidence="1">Uncharacterized protein</fullName>
    </submittedName>
</protein>
<name>A0A0L8FMR1_OCTBM</name>
<dbReference type="EMBL" id="KQ428672">
    <property type="protein sequence ID" value="KOF65996.1"/>
    <property type="molecule type" value="Genomic_DNA"/>
</dbReference>
<reference evidence="1" key="1">
    <citation type="submission" date="2015-07" db="EMBL/GenBank/DDBJ databases">
        <title>MeaNS - Measles Nucleotide Surveillance Program.</title>
        <authorList>
            <person name="Tran T."/>
            <person name="Druce J."/>
        </authorList>
    </citation>
    <scope>NUCLEOTIDE SEQUENCE</scope>
    <source>
        <strain evidence="1">UCB-OBI-ISO-001</strain>
        <tissue evidence="1">Gonad</tissue>
    </source>
</reference>
<dbReference type="AlphaFoldDB" id="A0A0L8FMR1"/>
<gene>
    <name evidence="1" type="ORF">OCBIM_22013791mg</name>
</gene>
<accession>A0A0L8FMR1</accession>
<feature type="non-terminal residue" evidence="1">
    <location>
        <position position="274"/>
    </location>
</feature>
<proteinExistence type="predicted"/>
<organism evidence="1">
    <name type="scientific">Octopus bimaculoides</name>
    <name type="common">California two-spotted octopus</name>
    <dbReference type="NCBI Taxonomy" id="37653"/>
    <lineage>
        <taxon>Eukaryota</taxon>
        <taxon>Metazoa</taxon>
        <taxon>Spiralia</taxon>
        <taxon>Lophotrochozoa</taxon>
        <taxon>Mollusca</taxon>
        <taxon>Cephalopoda</taxon>
        <taxon>Coleoidea</taxon>
        <taxon>Octopodiformes</taxon>
        <taxon>Octopoda</taxon>
        <taxon>Incirrata</taxon>
        <taxon>Octopodidae</taxon>
        <taxon>Octopus</taxon>
    </lineage>
</organism>